<dbReference type="GO" id="GO:0016874">
    <property type="term" value="F:ligase activity"/>
    <property type="evidence" value="ECO:0007669"/>
    <property type="project" value="UniProtKB-KW"/>
</dbReference>
<reference evidence="3" key="1">
    <citation type="submission" date="2014-12" db="EMBL/GenBank/DDBJ databases">
        <title>Genome sequence of Clostridium beijerinckii strain 59B.</title>
        <authorList>
            <person name="Little G.T."/>
            <person name="Minton N.P."/>
        </authorList>
    </citation>
    <scope>NUCLEOTIDE SEQUENCE [LARGE SCALE GENOMIC DNA]</scope>
    <source>
        <strain evidence="3">59B</strain>
    </source>
</reference>
<gene>
    <name evidence="2" type="ORF">LF65_04889</name>
</gene>
<evidence type="ECO:0000313" key="3">
    <source>
        <dbReference type="Proteomes" id="UP000031866"/>
    </source>
</evidence>
<dbReference type="InterPro" id="IPR052732">
    <property type="entry name" value="Cell-binding_unc_protein"/>
</dbReference>
<accession>A0A0B5QTQ0</accession>
<organism evidence="2 3">
    <name type="scientific">Clostridium beijerinckii</name>
    <name type="common">Clostridium MP</name>
    <dbReference type="NCBI Taxonomy" id="1520"/>
    <lineage>
        <taxon>Bacteria</taxon>
        <taxon>Bacillati</taxon>
        <taxon>Bacillota</taxon>
        <taxon>Clostridia</taxon>
        <taxon>Eubacteriales</taxon>
        <taxon>Clostridiaceae</taxon>
        <taxon>Clostridium</taxon>
    </lineage>
</organism>
<dbReference type="Pfam" id="PF09414">
    <property type="entry name" value="RNA_ligase"/>
    <property type="match status" value="1"/>
</dbReference>
<name>A0A0B5QTQ0_CLOBE</name>
<protein>
    <submittedName>
        <fullName evidence="2">DNA ligase</fullName>
    </submittedName>
</protein>
<evidence type="ECO:0000259" key="1">
    <source>
        <dbReference type="Pfam" id="PF09414"/>
    </source>
</evidence>
<dbReference type="AlphaFoldDB" id="A0A0B5QTQ0"/>
<dbReference type="PANTHER" id="PTHR43883">
    <property type="entry name" value="SLR0207 PROTEIN"/>
    <property type="match status" value="1"/>
</dbReference>
<evidence type="ECO:0000313" key="2">
    <source>
        <dbReference type="EMBL" id="AJH01418.1"/>
    </source>
</evidence>
<feature type="domain" description="RNA ligase" evidence="1">
    <location>
        <begin position="37"/>
        <end position="229"/>
    </location>
</feature>
<keyword evidence="2" id="KW-0436">Ligase</keyword>
<dbReference type="PANTHER" id="PTHR43883:SF1">
    <property type="entry name" value="GLUCONOKINASE"/>
    <property type="match status" value="1"/>
</dbReference>
<sequence length="267" mass="31276">MDGMFKYPRTRHIEGSRLQAGDEDLKSVKFEVIKDKYIVVEEKVDGANTGISFDNSGNLLLQSRGHFFNGGYGEKQFSLFKMWANSNKNELESILGSRYVMYGEWLYAKHTVFYDELTHYFMEFDIYDKLENKFLSTKRRKEMLQGHKFITSVLVLYEGKLNKLKELTSFLGRSNFKSENCQEVFKKQCEELNLSYEIAKKQTDASDLMEGLYIKVESENEVTDRFKYVRNSFLNTILDSETHWINRPIIPNKLKEGLDLFSLGEEV</sequence>
<dbReference type="OrthoDB" id="255834at2"/>
<dbReference type="KEGG" id="cbei:LF65_04889"/>
<dbReference type="RefSeq" id="WP_041899846.1">
    <property type="nucleotide sequence ID" value="NZ_CP010086.2"/>
</dbReference>
<proteinExistence type="predicted"/>
<dbReference type="EMBL" id="CP010086">
    <property type="protein sequence ID" value="AJH01418.1"/>
    <property type="molecule type" value="Genomic_DNA"/>
</dbReference>
<dbReference type="Gene3D" id="3.30.470.30">
    <property type="entry name" value="DNA ligase/mRNA capping enzyme"/>
    <property type="match status" value="1"/>
</dbReference>
<dbReference type="SUPFAM" id="SSF56091">
    <property type="entry name" value="DNA ligase/mRNA capping enzyme, catalytic domain"/>
    <property type="match status" value="1"/>
</dbReference>
<dbReference type="Proteomes" id="UP000031866">
    <property type="component" value="Chromosome"/>
</dbReference>
<dbReference type="STRING" id="1520.LF65_04889"/>
<dbReference type="InterPro" id="IPR021122">
    <property type="entry name" value="RNA_ligase_dom_REL/Rnl2"/>
</dbReference>